<feature type="transmembrane region" description="Helical" evidence="8">
    <location>
        <begin position="5"/>
        <end position="21"/>
    </location>
</feature>
<reference evidence="9 10" key="1">
    <citation type="journal article" date="2016" name="Front. Microbiol.">
        <title>Comprehensive Phylogenetic Analysis of Bovine Non-aureus Staphylococci Species Based on Whole-Genome Sequencing.</title>
        <authorList>
            <person name="Naushad S."/>
            <person name="Barkema H.W."/>
            <person name="Luby C."/>
            <person name="Condas L.A."/>
            <person name="Nobrega D.B."/>
            <person name="Carson D.A."/>
            <person name="De Buck J."/>
        </authorList>
    </citation>
    <scope>NUCLEOTIDE SEQUENCE [LARGE SCALE GENOMIC DNA]</scope>
    <source>
        <strain evidence="9 10">SNUC 4337</strain>
    </source>
</reference>
<evidence type="ECO:0000256" key="8">
    <source>
        <dbReference type="SAM" id="Phobius"/>
    </source>
</evidence>
<keyword evidence="3" id="KW-1003">Cell membrane</keyword>
<name>A0A2T4RZ73_9STAP</name>
<comment type="caution">
    <text evidence="9">The sequence shown here is derived from an EMBL/GenBank/DDBJ whole genome shotgun (WGS) entry which is preliminary data.</text>
</comment>
<keyword evidence="2" id="KW-0813">Transport</keyword>
<dbReference type="EMBL" id="PZHR01001094">
    <property type="protein sequence ID" value="PTK36629.1"/>
    <property type="molecule type" value="Genomic_DNA"/>
</dbReference>
<dbReference type="GO" id="GO:0030001">
    <property type="term" value="P:metal ion transport"/>
    <property type="evidence" value="ECO:0007669"/>
    <property type="project" value="UniProtKB-ARBA"/>
</dbReference>
<organism evidence="9 10">
    <name type="scientific">Staphylococcus nepalensis</name>
    <dbReference type="NCBI Taxonomy" id="214473"/>
    <lineage>
        <taxon>Bacteria</taxon>
        <taxon>Bacillati</taxon>
        <taxon>Bacillota</taxon>
        <taxon>Bacilli</taxon>
        <taxon>Bacillales</taxon>
        <taxon>Staphylococcaceae</taxon>
        <taxon>Staphylococcus</taxon>
    </lineage>
</organism>
<keyword evidence="5 8" id="KW-1133">Transmembrane helix</keyword>
<feature type="transmembrane region" description="Helical" evidence="8">
    <location>
        <begin position="102"/>
        <end position="121"/>
    </location>
</feature>
<evidence type="ECO:0000256" key="3">
    <source>
        <dbReference type="ARBA" id="ARBA00022475"/>
    </source>
</evidence>
<dbReference type="GO" id="GO:0008324">
    <property type="term" value="F:monoatomic cation transmembrane transporter activity"/>
    <property type="evidence" value="ECO:0007669"/>
    <property type="project" value="InterPro"/>
</dbReference>
<accession>A0A2T4RZ73</accession>
<dbReference type="PANTHER" id="PTHR32024:SF4">
    <property type="entry name" value="KTR SYSTEM POTASSIUM UPTAKE PROTEIN D"/>
    <property type="match status" value="1"/>
</dbReference>
<sequence>VRAVLLIELVGALLLAFYFYRDTADTQYALMQGFFVSVAATTNAGLDITGNSLIPYANDYFVQAIVMFLITLGSIGFPVLLEIKAYISNRNPNFRFSLFAKITTITYFALFLFGTVMILILEMGNTLKDVSWHKALFY</sequence>
<evidence type="ECO:0000256" key="1">
    <source>
        <dbReference type="ARBA" id="ARBA00004651"/>
    </source>
</evidence>
<dbReference type="AlphaFoldDB" id="A0A2T4RZ73"/>
<evidence type="ECO:0000313" key="9">
    <source>
        <dbReference type="EMBL" id="PTK36629.1"/>
    </source>
</evidence>
<evidence type="ECO:0000256" key="7">
    <source>
        <dbReference type="ARBA" id="ARBA00023136"/>
    </source>
</evidence>
<keyword evidence="7 8" id="KW-0472">Membrane</keyword>
<dbReference type="GO" id="GO:0005886">
    <property type="term" value="C:plasma membrane"/>
    <property type="evidence" value="ECO:0007669"/>
    <property type="project" value="UniProtKB-SubCell"/>
</dbReference>
<evidence type="ECO:0000256" key="6">
    <source>
        <dbReference type="ARBA" id="ARBA00023065"/>
    </source>
</evidence>
<proteinExistence type="predicted"/>
<comment type="subcellular location">
    <subcellularLocation>
        <location evidence="1">Cell membrane</location>
        <topology evidence="1">Multi-pass membrane protein</topology>
    </subcellularLocation>
</comment>
<evidence type="ECO:0000256" key="2">
    <source>
        <dbReference type="ARBA" id="ARBA00022448"/>
    </source>
</evidence>
<dbReference type="Proteomes" id="UP000240400">
    <property type="component" value="Unassembled WGS sequence"/>
</dbReference>
<feature type="non-terminal residue" evidence="9">
    <location>
        <position position="138"/>
    </location>
</feature>
<protein>
    <submittedName>
        <fullName evidence="9">Ktr system potassium uptake protein D</fullName>
    </submittedName>
</protein>
<evidence type="ECO:0000256" key="5">
    <source>
        <dbReference type="ARBA" id="ARBA00022989"/>
    </source>
</evidence>
<keyword evidence="4 8" id="KW-0812">Transmembrane</keyword>
<evidence type="ECO:0000313" key="10">
    <source>
        <dbReference type="Proteomes" id="UP000240400"/>
    </source>
</evidence>
<dbReference type="PANTHER" id="PTHR32024">
    <property type="entry name" value="TRK SYSTEM POTASSIUM UPTAKE PROTEIN TRKG-RELATED"/>
    <property type="match status" value="1"/>
</dbReference>
<keyword evidence="6" id="KW-0406">Ion transport</keyword>
<gene>
    <name evidence="9" type="ORF">BUZ61_18970</name>
</gene>
<dbReference type="Pfam" id="PF02386">
    <property type="entry name" value="TrkH"/>
    <property type="match status" value="1"/>
</dbReference>
<feature type="transmembrane region" description="Helical" evidence="8">
    <location>
        <begin position="60"/>
        <end position="81"/>
    </location>
</feature>
<evidence type="ECO:0000256" key="4">
    <source>
        <dbReference type="ARBA" id="ARBA00022692"/>
    </source>
</evidence>
<dbReference type="RefSeq" id="WP_142402156.1">
    <property type="nucleotide sequence ID" value="NZ_PZHR01001094.1"/>
</dbReference>
<dbReference type="InterPro" id="IPR003445">
    <property type="entry name" value="Cat_transpt"/>
</dbReference>
<feature type="non-terminal residue" evidence="9">
    <location>
        <position position="1"/>
    </location>
</feature>